<dbReference type="NCBIfam" id="NF002592">
    <property type="entry name" value="PRK02250.1"/>
    <property type="match status" value="1"/>
</dbReference>
<dbReference type="AlphaFoldDB" id="A0A511QSW7"/>
<dbReference type="SUPFAM" id="SSF103642">
    <property type="entry name" value="Sec-C motif"/>
    <property type="match status" value="1"/>
</dbReference>
<dbReference type="Proteomes" id="UP000321113">
    <property type="component" value="Unassembled WGS sequence"/>
</dbReference>
<dbReference type="NCBIfam" id="NF002486">
    <property type="entry name" value="PRK01752.1"/>
    <property type="match status" value="1"/>
</dbReference>
<dbReference type="InterPro" id="IPR004027">
    <property type="entry name" value="SEC_C_motif"/>
</dbReference>
<dbReference type="OrthoDB" id="21421at2"/>
<name>A0A511QSW7_9VIBR</name>
<sequence length="164" mass="18936">MSELATSLCRCHSQRAYQDCCQPIHTNPKKALTPEQLMRARYCAHELRLVDFVVHTYHPSCNAAAEADAIAESIHGDWKKLEVVSTELGKDDNEGYVTFNAYFIEEKRQYSFTEKSRFVKENEQWFYIDGEMYDYPLPVKKREIGRNDPCVCGSGKKYKKCCGS</sequence>
<dbReference type="NCBIfam" id="NF002449">
    <property type="entry name" value="PRK01617.1"/>
    <property type="match status" value="1"/>
</dbReference>
<proteinExistence type="predicted"/>
<dbReference type="PANTHER" id="PTHR33747">
    <property type="entry name" value="UPF0225 PROTEIN SCO1677"/>
    <property type="match status" value="1"/>
</dbReference>
<dbReference type="Pfam" id="PF17775">
    <property type="entry name" value="YchJ_M-like"/>
    <property type="match status" value="1"/>
</dbReference>
<protein>
    <submittedName>
        <fullName evidence="2">UPF0225 protein</fullName>
    </submittedName>
</protein>
<evidence type="ECO:0000259" key="1">
    <source>
        <dbReference type="Pfam" id="PF17775"/>
    </source>
</evidence>
<dbReference type="Pfam" id="PF02810">
    <property type="entry name" value="SEC-C"/>
    <property type="match status" value="1"/>
</dbReference>
<organism evidence="2 3">
    <name type="scientific">Vibrio superstes NBRC 103154</name>
    <dbReference type="NCBI Taxonomy" id="1219062"/>
    <lineage>
        <taxon>Bacteria</taxon>
        <taxon>Pseudomonadati</taxon>
        <taxon>Pseudomonadota</taxon>
        <taxon>Gammaproteobacteria</taxon>
        <taxon>Vibrionales</taxon>
        <taxon>Vibrionaceae</taxon>
        <taxon>Vibrio</taxon>
    </lineage>
</organism>
<reference evidence="2 3" key="1">
    <citation type="submission" date="2019-07" db="EMBL/GenBank/DDBJ databases">
        <title>Whole genome shotgun sequence of Vibrio superstes NBRC 103154.</title>
        <authorList>
            <person name="Hosoyama A."/>
            <person name="Uohara A."/>
            <person name="Ohji S."/>
            <person name="Ichikawa N."/>
        </authorList>
    </citation>
    <scope>NUCLEOTIDE SEQUENCE [LARGE SCALE GENOMIC DNA]</scope>
    <source>
        <strain evidence="2 3">NBRC 103154</strain>
    </source>
</reference>
<evidence type="ECO:0000313" key="3">
    <source>
        <dbReference type="Proteomes" id="UP000321113"/>
    </source>
</evidence>
<comment type="caution">
    <text evidence="2">The sequence shown here is derived from an EMBL/GenBank/DDBJ whole genome shotgun (WGS) entry which is preliminary data.</text>
</comment>
<dbReference type="PANTHER" id="PTHR33747:SF1">
    <property type="entry name" value="ADENYLATE CYCLASE-ASSOCIATED CAP C-TERMINAL DOMAIN-CONTAINING PROTEIN"/>
    <property type="match status" value="1"/>
</dbReference>
<keyword evidence="3" id="KW-1185">Reference proteome</keyword>
<dbReference type="Gene3D" id="3.10.450.50">
    <property type="match status" value="1"/>
</dbReference>
<feature type="domain" description="YchJ-like middle NTF2-like" evidence="1">
    <location>
        <begin position="33"/>
        <end position="130"/>
    </location>
</feature>
<accession>A0A511QSW7</accession>
<gene>
    <name evidence="2" type="ORF">VSU01S_26930</name>
</gene>
<dbReference type="InterPro" id="IPR048469">
    <property type="entry name" value="YchJ-like_M"/>
</dbReference>
<dbReference type="SUPFAM" id="SSF54427">
    <property type="entry name" value="NTF2-like"/>
    <property type="match status" value="1"/>
</dbReference>
<evidence type="ECO:0000313" key="2">
    <source>
        <dbReference type="EMBL" id="GEM80448.1"/>
    </source>
</evidence>
<dbReference type="InterPro" id="IPR032710">
    <property type="entry name" value="NTF2-like_dom_sf"/>
</dbReference>
<dbReference type="RefSeq" id="WP_119010241.1">
    <property type="nucleotide sequence ID" value="NZ_BJXK01000011.1"/>
</dbReference>
<dbReference type="EMBL" id="BJXK01000011">
    <property type="protein sequence ID" value="GEM80448.1"/>
    <property type="molecule type" value="Genomic_DNA"/>
</dbReference>